<gene>
    <name evidence="1" type="ORF">ACFSPV_04460</name>
</gene>
<name>A0ABW5EMU3_9BURK</name>
<accession>A0ABW5EMU3</accession>
<reference evidence="2" key="1">
    <citation type="journal article" date="2019" name="Int. J. Syst. Evol. Microbiol.">
        <title>The Global Catalogue of Microorganisms (GCM) 10K type strain sequencing project: providing services to taxonomists for standard genome sequencing and annotation.</title>
        <authorList>
            <consortium name="The Broad Institute Genomics Platform"/>
            <consortium name="The Broad Institute Genome Sequencing Center for Infectious Disease"/>
            <person name="Wu L."/>
            <person name="Ma J."/>
        </authorList>
    </citation>
    <scope>NUCLEOTIDE SEQUENCE [LARGE SCALE GENOMIC DNA]</scope>
    <source>
        <strain evidence="2">CCUG 62793</strain>
    </source>
</reference>
<proteinExistence type="predicted"/>
<dbReference type="EMBL" id="JBHUIG010000003">
    <property type="protein sequence ID" value="MFD2317944.1"/>
    <property type="molecule type" value="Genomic_DNA"/>
</dbReference>
<keyword evidence="2" id="KW-1185">Reference proteome</keyword>
<organism evidence="1 2">
    <name type="scientific">Delftia deserti</name>
    <dbReference type="NCBI Taxonomy" id="1651218"/>
    <lineage>
        <taxon>Bacteria</taxon>
        <taxon>Pseudomonadati</taxon>
        <taxon>Pseudomonadota</taxon>
        <taxon>Betaproteobacteria</taxon>
        <taxon>Burkholderiales</taxon>
        <taxon>Comamonadaceae</taxon>
        <taxon>Delftia</taxon>
    </lineage>
</organism>
<dbReference type="RefSeq" id="WP_374621571.1">
    <property type="nucleotide sequence ID" value="NZ_JBHSIH010000001.1"/>
</dbReference>
<sequence length="67" mass="7513">MYKSSHHENSREFQEIYSQLKKALETLKRSGSEISVMRARAIAACAAEIVDSIKIEAGQSSINEDKQ</sequence>
<protein>
    <submittedName>
        <fullName evidence="1">Uncharacterized protein</fullName>
    </submittedName>
</protein>
<dbReference type="Proteomes" id="UP001597287">
    <property type="component" value="Unassembled WGS sequence"/>
</dbReference>
<comment type="caution">
    <text evidence="1">The sequence shown here is derived from an EMBL/GenBank/DDBJ whole genome shotgun (WGS) entry which is preliminary data.</text>
</comment>
<evidence type="ECO:0000313" key="1">
    <source>
        <dbReference type="EMBL" id="MFD2317944.1"/>
    </source>
</evidence>
<evidence type="ECO:0000313" key="2">
    <source>
        <dbReference type="Proteomes" id="UP001597287"/>
    </source>
</evidence>